<sequence>MTGSRIYSDTTQEDNYMKEVILSLFSGLFVGFLFALLRLPIPAPPALAGVAGIVGIYLGFKFFQMFFN</sequence>
<feature type="transmembrane region" description="Helical" evidence="1">
    <location>
        <begin position="46"/>
        <end position="67"/>
    </location>
</feature>
<dbReference type="Proteomes" id="UP000294650">
    <property type="component" value="Unassembled WGS sequence"/>
</dbReference>
<dbReference type="AlphaFoldDB" id="A0A4R3MSI2"/>
<gene>
    <name evidence="2" type="ORF">EDD68_12255</name>
</gene>
<keyword evidence="1" id="KW-0472">Membrane</keyword>
<comment type="caution">
    <text evidence="2">The sequence shown here is derived from an EMBL/GenBank/DDBJ whole genome shotgun (WGS) entry which is preliminary data.</text>
</comment>
<evidence type="ECO:0000256" key="1">
    <source>
        <dbReference type="SAM" id="Phobius"/>
    </source>
</evidence>
<reference evidence="2 3" key="1">
    <citation type="submission" date="2019-03" db="EMBL/GenBank/DDBJ databases">
        <title>Genomic Encyclopedia of Type Strains, Phase IV (KMG-IV): sequencing the most valuable type-strain genomes for metagenomic binning, comparative biology and taxonomic classification.</title>
        <authorList>
            <person name="Goeker M."/>
        </authorList>
    </citation>
    <scope>NUCLEOTIDE SEQUENCE [LARGE SCALE GENOMIC DNA]</scope>
    <source>
        <strain evidence="2 3">DSM 25894</strain>
    </source>
</reference>
<dbReference type="NCBIfam" id="TIGR03510">
    <property type="entry name" value="XapX"/>
    <property type="match status" value="1"/>
</dbReference>
<keyword evidence="1" id="KW-0812">Transmembrane</keyword>
<feature type="transmembrane region" description="Helical" evidence="1">
    <location>
        <begin position="20"/>
        <end position="39"/>
    </location>
</feature>
<protein>
    <submittedName>
        <fullName evidence="2">XapX domain-containing protein</fullName>
    </submittedName>
</protein>
<dbReference type="EMBL" id="SMAN01000022">
    <property type="protein sequence ID" value="TCT18292.1"/>
    <property type="molecule type" value="Genomic_DNA"/>
</dbReference>
<evidence type="ECO:0000313" key="3">
    <source>
        <dbReference type="Proteomes" id="UP000294650"/>
    </source>
</evidence>
<dbReference type="InterPro" id="IPR020017">
    <property type="entry name" value="XapX_domain"/>
</dbReference>
<keyword evidence="3" id="KW-1185">Reference proteome</keyword>
<organism evidence="2 3">
    <name type="scientific">Melghiribacillus thermohalophilus</name>
    <dbReference type="NCBI Taxonomy" id="1324956"/>
    <lineage>
        <taxon>Bacteria</taxon>
        <taxon>Bacillati</taxon>
        <taxon>Bacillota</taxon>
        <taxon>Bacilli</taxon>
        <taxon>Bacillales</taxon>
        <taxon>Bacillaceae</taxon>
        <taxon>Melghiribacillus</taxon>
    </lineage>
</organism>
<keyword evidence="1" id="KW-1133">Transmembrane helix</keyword>
<name>A0A4R3MSI2_9BACI</name>
<proteinExistence type="predicted"/>
<evidence type="ECO:0000313" key="2">
    <source>
        <dbReference type="EMBL" id="TCT18292.1"/>
    </source>
</evidence>
<accession>A0A4R3MSI2</accession>